<dbReference type="Proteomes" id="UP000095023">
    <property type="component" value="Unassembled WGS sequence"/>
</dbReference>
<dbReference type="PROSITE" id="PS50217">
    <property type="entry name" value="BZIP"/>
    <property type="match status" value="1"/>
</dbReference>
<gene>
    <name evidence="5" type="ORF">CANCADRAFT_106915</name>
</gene>
<accession>A0A1E4TFC9</accession>
<keyword evidence="6" id="KW-1185">Reference proteome</keyword>
<dbReference type="SUPFAM" id="SSF57959">
    <property type="entry name" value="Leucine zipper domain"/>
    <property type="match status" value="1"/>
</dbReference>
<evidence type="ECO:0000256" key="3">
    <source>
        <dbReference type="SAM" id="Coils"/>
    </source>
</evidence>
<dbReference type="OrthoDB" id="5571888at2759"/>
<dbReference type="CDD" id="cd14810">
    <property type="entry name" value="bZIP_u1"/>
    <property type="match status" value="1"/>
</dbReference>
<evidence type="ECO:0000313" key="6">
    <source>
        <dbReference type="Proteomes" id="UP000095023"/>
    </source>
</evidence>
<dbReference type="GO" id="GO:0001228">
    <property type="term" value="F:DNA-binding transcription activator activity, RNA polymerase II-specific"/>
    <property type="evidence" value="ECO:0007669"/>
    <property type="project" value="TreeGrafter"/>
</dbReference>
<name>A0A1E4TFC9_9ASCO</name>
<dbReference type="PANTHER" id="PTHR40621">
    <property type="entry name" value="TRANSCRIPTION FACTOR KAPC-RELATED"/>
    <property type="match status" value="1"/>
</dbReference>
<evidence type="ECO:0000259" key="4">
    <source>
        <dbReference type="PROSITE" id="PS50217"/>
    </source>
</evidence>
<dbReference type="InterPro" id="IPR046347">
    <property type="entry name" value="bZIP_sf"/>
</dbReference>
<sequence>MSVNESFDSNLNLPNTFLQVELDEDEKLLASEAGKKLSPSERRRLRNKVSARHFRMRRRIYTQTLEEKIADRDQEILELKQEIARLRLENSQLRNSSLVAPADPAVPFALSSETGSQAKATHSPQIVNDLAPLLSHTLSGHSSSESHRLGGQELARTVSSEIPGPWEQDLSNENTAPVTLFSNGSDALYDYSPELLVPELDNTLSDSSSPASDRSSLANMDFRIENLVPSSMTPVVLARAYATSYSDSFSLQQSNGAAPGSLECVNGVSQRDNFGQLSFGDWPLAEADVFETLVDHDLPLGLDEKPEQQEGTVVIEVRVEPKPSDNEQTKGPKDAEGVWDEALKAAEEIYKRLGVKLLKH</sequence>
<dbReference type="PANTHER" id="PTHR40621:SF10">
    <property type="entry name" value="BZIP DOMAIN-CONTAINING PROTEIN"/>
    <property type="match status" value="1"/>
</dbReference>
<keyword evidence="2" id="KW-0539">Nucleus</keyword>
<feature type="coiled-coil region" evidence="3">
    <location>
        <begin position="62"/>
        <end position="96"/>
    </location>
</feature>
<protein>
    <recommendedName>
        <fullName evidence="4">BZIP domain-containing protein</fullName>
    </recommendedName>
</protein>
<dbReference type="Gene3D" id="1.20.5.170">
    <property type="match status" value="1"/>
</dbReference>
<comment type="subcellular location">
    <subcellularLocation>
        <location evidence="1">Nucleus</location>
    </subcellularLocation>
</comment>
<reference evidence="6" key="1">
    <citation type="submission" date="2016-02" db="EMBL/GenBank/DDBJ databases">
        <title>Comparative genomics of biotechnologically important yeasts.</title>
        <authorList>
            <consortium name="DOE Joint Genome Institute"/>
            <person name="Riley R."/>
            <person name="Haridas S."/>
            <person name="Wolfe K.H."/>
            <person name="Lopes M.R."/>
            <person name="Hittinger C.T."/>
            <person name="Goker M."/>
            <person name="Salamov A."/>
            <person name="Wisecaver J."/>
            <person name="Long T.M."/>
            <person name="Aerts A.L."/>
            <person name="Barry K."/>
            <person name="Choi C."/>
            <person name="Clum A."/>
            <person name="Coughlan A.Y."/>
            <person name="Deshpande S."/>
            <person name="Douglass A.P."/>
            <person name="Hanson S.J."/>
            <person name="Klenk H.-P."/>
            <person name="Labutti K."/>
            <person name="Lapidus A."/>
            <person name="Lindquist E."/>
            <person name="Lipzen A."/>
            <person name="Meier-Kolthoff J.P."/>
            <person name="Ohm R.A."/>
            <person name="Otillar R.P."/>
            <person name="Pangilinan J."/>
            <person name="Peng Y."/>
            <person name="Rokas A."/>
            <person name="Rosa C.A."/>
            <person name="Scheuner C."/>
            <person name="Sibirny A.A."/>
            <person name="Slot J.C."/>
            <person name="Stielow J.B."/>
            <person name="Sun H."/>
            <person name="Kurtzman C.P."/>
            <person name="Blackwell M."/>
            <person name="Jeffries T.W."/>
            <person name="Grigoriev I.V."/>
        </authorList>
    </citation>
    <scope>NUCLEOTIDE SEQUENCE [LARGE SCALE GENOMIC DNA]</scope>
    <source>
        <strain evidence="6">NRRL Y-17796</strain>
    </source>
</reference>
<dbReference type="GO" id="GO:0000976">
    <property type="term" value="F:transcription cis-regulatory region binding"/>
    <property type="evidence" value="ECO:0007669"/>
    <property type="project" value="InterPro"/>
</dbReference>
<evidence type="ECO:0000313" key="5">
    <source>
        <dbReference type="EMBL" id="ODV90482.1"/>
    </source>
</evidence>
<keyword evidence="3" id="KW-0175">Coiled coil</keyword>
<dbReference type="AlphaFoldDB" id="A0A1E4TFC9"/>
<dbReference type="GO" id="GO:0090575">
    <property type="term" value="C:RNA polymerase II transcription regulator complex"/>
    <property type="evidence" value="ECO:0007669"/>
    <property type="project" value="TreeGrafter"/>
</dbReference>
<feature type="domain" description="BZIP" evidence="4">
    <location>
        <begin position="41"/>
        <end position="95"/>
    </location>
</feature>
<dbReference type="Pfam" id="PF07716">
    <property type="entry name" value="bZIP_2"/>
    <property type="match status" value="1"/>
</dbReference>
<evidence type="ECO:0000256" key="2">
    <source>
        <dbReference type="ARBA" id="ARBA00023242"/>
    </source>
</evidence>
<proteinExistence type="predicted"/>
<organism evidence="5 6">
    <name type="scientific">Tortispora caseinolytica NRRL Y-17796</name>
    <dbReference type="NCBI Taxonomy" id="767744"/>
    <lineage>
        <taxon>Eukaryota</taxon>
        <taxon>Fungi</taxon>
        <taxon>Dikarya</taxon>
        <taxon>Ascomycota</taxon>
        <taxon>Saccharomycotina</taxon>
        <taxon>Trigonopsidomycetes</taxon>
        <taxon>Trigonopsidales</taxon>
        <taxon>Trigonopsidaceae</taxon>
        <taxon>Tortispora</taxon>
    </lineage>
</organism>
<dbReference type="SMART" id="SM00338">
    <property type="entry name" value="BRLZ"/>
    <property type="match status" value="1"/>
</dbReference>
<dbReference type="InterPro" id="IPR004827">
    <property type="entry name" value="bZIP"/>
</dbReference>
<evidence type="ECO:0000256" key="1">
    <source>
        <dbReference type="ARBA" id="ARBA00004123"/>
    </source>
</evidence>
<dbReference type="EMBL" id="KV453842">
    <property type="protein sequence ID" value="ODV90482.1"/>
    <property type="molecule type" value="Genomic_DNA"/>
</dbReference>
<dbReference type="InterPro" id="IPR050936">
    <property type="entry name" value="AP-1-like"/>
</dbReference>